<keyword evidence="4" id="KW-1185">Reference proteome</keyword>
<comment type="caution">
    <text evidence="3">The sequence shown here is derived from an EMBL/GenBank/DDBJ whole genome shotgun (WGS) entry which is preliminary data.</text>
</comment>
<dbReference type="OrthoDB" id="428734at2759"/>
<dbReference type="PANTHER" id="PTHR12121">
    <property type="entry name" value="CARBON CATABOLITE REPRESSOR PROTEIN 4"/>
    <property type="match status" value="1"/>
</dbReference>
<dbReference type="Pfam" id="PF03372">
    <property type="entry name" value="Exo_endo_phos"/>
    <property type="match status" value="1"/>
</dbReference>
<name>S8DHG3_9LAMI</name>
<feature type="non-terminal residue" evidence="3">
    <location>
        <position position="1"/>
    </location>
</feature>
<dbReference type="InterPro" id="IPR005135">
    <property type="entry name" value="Endo/exonuclease/phosphatase"/>
</dbReference>
<proteinExistence type="predicted"/>
<accession>S8DHG3</accession>
<dbReference type="InterPro" id="IPR036691">
    <property type="entry name" value="Endo/exonu/phosph_ase_sf"/>
</dbReference>
<feature type="region of interest" description="Disordered" evidence="1">
    <location>
        <begin position="1"/>
        <end position="30"/>
    </location>
</feature>
<protein>
    <recommendedName>
        <fullName evidence="2">Endonuclease/exonuclease/phosphatase domain-containing protein</fullName>
    </recommendedName>
</protein>
<dbReference type="InterPro" id="IPR050410">
    <property type="entry name" value="CCR4/nocturin_mRNA_transcr"/>
</dbReference>
<dbReference type="AlphaFoldDB" id="S8DHG3"/>
<gene>
    <name evidence="3" type="ORF">M569_15991</name>
</gene>
<evidence type="ECO:0000259" key="2">
    <source>
        <dbReference type="Pfam" id="PF03372"/>
    </source>
</evidence>
<dbReference type="Gene3D" id="3.60.10.10">
    <property type="entry name" value="Endonuclease/exonuclease/phosphatase"/>
    <property type="match status" value="1"/>
</dbReference>
<feature type="non-terminal residue" evidence="3">
    <location>
        <position position="272"/>
    </location>
</feature>
<dbReference type="PANTHER" id="PTHR12121:SF85">
    <property type="entry name" value="CARBON CATABOLITE REPRESSOR PROTEIN 4 HOMOLOG 6"/>
    <property type="match status" value="1"/>
</dbReference>
<dbReference type="EMBL" id="AUSU01008872">
    <property type="protein sequence ID" value="EPS58822.1"/>
    <property type="molecule type" value="Genomic_DNA"/>
</dbReference>
<reference evidence="3 4" key="1">
    <citation type="journal article" date="2013" name="BMC Genomics">
        <title>The miniature genome of a carnivorous plant Genlisea aurea contains a low number of genes and short non-coding sequences.</title>
        <authorList>
            <person name="Leushkin E.V."/>
            <person name="Sutormin R.A."/>
            <person name="Nabieva E.R."/>
            <person name="Penin A.A."/>
            <person name="Kondrashov A.S."/>
            <person name="Logacheva M.D."/>
        </authorList>
    </citation>
    <scope>NUCLEOTIDE SEQUENCE [LARGE SCALE GENOMIC DNA]</scope>
</reference>
<sequence length="272" mass="31068">SGRPSQFRPPQMSQSWRPRPSKPPDYREWEYAKPRPPSDRELFTVLSYNILADYLAIGHGHLYFHVPHYIMDWNWRKKVIIFELGLWSSDILCLQEVDRFQEILEELKPRGYDGIWKMRTGQAADGCAVFWRVSRFKLLHEESIEYNKQGLRDNVAQICVLESLKGRGTVTSGASPLPPSSERSNRVVVCNVHVLFNPNRGDIKLGQIRVLLARAHSVSKLWDDAPVVVCGDFNSTPMSPIYDFVAKRKLDLSALARDEVSGQKAAEAASWT</sequence>
<organism evidence="3 4">
    <name type="scientific">Genlisea aurea</name>
    <dbReference type="NCBI Taxonomy" id="192259"/>
    <lineage>
        <taxon>Eukaryota</taxon>
        <taxon>Viridiplantae</taxon>
        <taxon>Streptophyta</taxon>
        <taxon>Embryophyta</taxon>
        <taxon>Tracheophyta</taxon>
        <taxon>Spermatophyta</taxon>
        <taxon>Magnoliopsida</taxon>
        <taxon>eudicotyledons</taxon>
        <taxon>Gunneridae</taxon>
        <taxon>Pentapetalae</taxon>
        <taxon>asterids</taxon>
        <taxon>lamiids</taxon>
        <taxon>Lamiales</taxon>
        <taxon>Lentibulariaceae</taxon>
        <taxon>Genlisea</taxon>
    </lineage>
</organism>
<dbReference type="Proteomes" id="UP000015453">
    <property type="component" value="Unassembled WGS sequence"/>
</dbReference>
<evidence type="ECO:0000313" key="4">
    <source>
        <dbReference type="Proteomes" id="UP000015453"/>
    </source>
</evidence>
<evidence type="ECO:0000313" key="3">
    <source>
        <dbReference type="EMBL" id="EPS58822.1"/>
    </source>
</evidence>
<feature type="domain" description="Endonuclease/exonuclease/phosphatase" evidence="2">
    <location>
        <begin position="89"/>
        <end position="256"/>
    </location>
</feature>
<evidence type="ECO:0000256" key="1">
    <source>
        <dbReference type="SAM" id="MobiDB-lite"/>
    </source>
</evidence>
<dbReference type="GO" id="GO:0000175">
    <property type="term" value="F:3'-5'-RNA exonuclease activity"/>
    <property type="evidence" value="ECO:0007669"/>
    <property type="project" value="TreeGrafter"/>
</dbReference>
<dbReference type="SUPFAM" id="SSF56219">
    <property type="entry name" value="DNase I-like"/>
    <property type="match status" value="1"/>
</dbReference>